<dbReference type="InterPro" id="IPR037208">
    <property type="entry name" value="Spo0E-like_sf"/>
</dbReference>
<dbReference type="InterPro" id="IPR018540">
    <property type="entry name" value="Spo0E-like"/>
</dbReference>
<name>Q8ERF6_OCEIH</name>
<reference evidence="1 2" key="1">
    <citation type="journal article" date="2001" name="FEMS Microbiol. Lett.">
        <title>Oceanobacillus iheyensis gen. nov., sp. nov., a deep-sea extremely halotolerant and alkaliphilic species isolated from a depth of 1050 m on the Iheya Ridge.</title>
        <authorList>
            <person name="Lu J."/>
            <person name="Nogi Y."/>
            <person name="Takami H."/>
        </authorList>
    </citation>
    <scope>NUCLEOTIDE SEQUENCE [LARGE SCALE GENOMIC DNA]</scope>
    <source>
        <strain evidence="2">DSM 14371 / CIP 107618 / JCM 11309 / KCTC 3954 / HTE831</strain>
    </source>
</reference>
<dbReference type="Proteomes" id="UP000000822">
    <property type="component" value="Chromosome"/>
</dbReference>
<dbReference type="InterPro" id="IPR036638">
    <property type="entry name" value="HLH_DNA-bd_sf"/>
</dbReference>
<keyword evidence="2" id="KW-1185">Reference proteome</keyword>
<dbReference type="Pfam" id="PF09388">
    <property type="entry name" value="SpoOE-like"/>
    <property type="match status" value="1"/>
</dbReference>
<evidence type="ECO:0000313" key="2">
    <source>
        <dbReference type="Proteomes" id="UP000000822"/>
    </source>
</evidence>
<protein>
    <submittedName>
        <fullName evidence="1">Hypothetical conserved protein</fullName>
    </submittedName>
</protein>
<dbReference type="KEGG" id="oih:OB1347"/>
<dbReference type="Gene3D" id="4.10.280.10">
    <property type="entry name" value="Helix-loop-helix DNA-binding domain"/>
    <property type="match status" value="1"/>
</dbReference>
<reference evidence="1 2" key="2">
    <citation type="journal article" date="2002" name="Nucleic Acids Res.">
        <title>Genome sequence of Oceanobacillus iheyensis isolated from the Iheya Ridge and its unexpected adaptive capabilities to extreme environments.</title>
        <authorList>
            <person name="Takami H."/>
            <person name="Takaki Y."/>
            <person name="Uchiyama I."/>
        </authorList>
    </citation>
    <scope>NUCLEOTIDE SEQUENCE [LARGE SCALE GENOMIC DNA]</scope>
    <source>
        <strain evidence="2">DSM 14371 / CIP 107618 / JCM 11309 / KCTC 3954 / HTE831</strain>
    </source>
</reference>
<evidence type="ECO:0000313" key="1">
    <source>
        <dbReference type="EMBL" id="BAC13303.1"/>
    </source>
</evidence>
<dbReference type="GO" id="GO:0043937">
    <property type="term" value="P:regulation of sporulation"/>
    <property type="evidence" value="ECO:0007669"/>
    <property type="project" value="InterPro"/>
</dbReference>
<dbReference type="AlphaFoldDB" id="Q8ERF6"/>
<gene>
    <name evidence="1" type="ordered locus">OB1347</name>
</gene>
<organism evidence="1 2">
    <name type="scientific">Oceanobacillus iheyensis (strain DSM 14371 / CIP 107618 / JCM 11309 / KCTC 3954 / HTE831)</name>
    <dbReference type="NCBI Taxonomy" id="221109"/>
    <lineage>
        <taxon>Bacteria</taxon>
        <taxon>Bacillati</taxon>
        <taxon>Bacillota</taxon>
        <taxon>Bacilli</taxon>
        <taxon>Bacillales</taxon>
        <taxon>Bacillaceae</taxon>
        <taxon>Oceanobacillus</taxon>
    </lineage>
</organism>
<sequence length="73" mass="8553">MRQVIKSRGANKIMYTKMKKNDRESILLSIVKKRDEMLRIAEEDGLSSENTIICSQELDNLLNQLNEYTNLYT</sequence>
<accession>Q8ERF6</accession>
<dbReference type="HOGENOM" id="CLU_2701122_0_0_9"/>
<dbReference type="EMBL" id="BA000028">
    <property type="protein sequence ID" value="BAC13303.1"/>
    <property type="molecule type" value="Genomic_DNA"/>
</dbReference>
<dbReference type="GO" id="GO:0046983">
    <property type="term" value="F:protein dimerization activity"/>
    <property type="evidence" value="ECO:0007669"/>
    <property type="project" value="InterPro"/>
</dbReference>
<dbReference type="eggNOG" id="ENOG50308SE">
    <property type="taxonomic scope" value="Bacteria"/>
</dbReference>
<proteinExistence type="predicted"/>
<dbReference type="SUPFAM" id="SSF140500">
    <property type="entry name" value="BAS1536-like"/>
    <property type="match status" value="1"/>
</dbReference>